<dbReference type="PANTHER" id="PTHR47966:SF65">
    <property type="entry name" value="ASPARTIC-TYPE ENDOPEPTIDASE"/>
    <property type="match status" value="1"/>
</dbReference>
<proteinExistence type="inferred from homology"/>
<evidence type="ECO:0000256" key="1">
    <source>
        <dbReference type="ARBA" id="ARBA00007447"/>
    </source>
</evidence>
<evidence type="ECO:0000256" key="4">
    <source>
        <dbReference type="ARBA" id="ARBA00022750"/>
    </source>
</evidence>
<dbReference type="PROSITE" id="PS00141">
    <property type="entry name" value="ASP_PROTEASE"/>
    <property type="match status" value="1"/>
</dbReference>
<dbReference type="EMBL" id="BAAFSV010000004">
    <property type="protein sequence ID" value="GAB1316865.1"/>
    <property type="molecule type" value="Genomic_DNA"/>
</dbReference>
<evidence type="ECO:0000256" key="5">
    <source>
        <dbReference type="ARBA" id="ARBA00022801"/>
    </source>
</evidence>
<dbReference type="InterPro" id="IPR033876">
    <property type="entry name" value="SAP-like"/>
</dbReference>
<feature type="domain" description="Peptidase A1" evidence="8">
    <location>
        <begin position="52"/>
        <end position="401"/>
    </location>
</feature>
<sequence length="473" mass="50429">MRAVSLLLALAATATATARRVVSMDISKATPEQRGLDRRAFAATLLNNKTAYYTRVAVGTPPQILTLHVDTGSSDLWVLAKDSDLCNSIRLQQEWGYCFDTFDPEMSSTFETVGRGDFAIRYVDGTGSSGDYFTDNVEIGNGISITNLQMGLANEATSNWGMLGIGYTAAVAADEPYPNIIDLLVEQGLIPTKAYSLYLNDSSAESGTILFGGIDTEKFIGRLQTIDVIPNNETGLYDHFTVALTSVTATSGSETTSLLATGANHIEVILDSGTTLTYLPPSLSVPIYSLVGVYDDTDGSGVVFADCSLRSRTDLFLTYQFGGPMGPVINVSAAEMIMDDLKPYIFSGGLILPSNIPWSTDRVCRLGVMTADDETPFLFGDTFLRSAYVVYDLSNHVIGMAQSNVGTTSTNLIEITANGTVPLVTGVARPASRTTDEPNAAAGSVQPGLHREVFGVAGLVGAFTMFGMGLFEL</sequence>
<evidence type="ECO:0000256" key="2">
    <source>
        <dbReference type="ARBA" id="ARBA00022670"/>
    </source>
</evidence>
<reference evidence="9 10" key="1">
    <citation type="submission" date="2024-09" db="EMBL/GenBank/DDBJ databases">
        <title>Itraconazole resistance in Madurella fahalii resulting from another homologue of gene encoding cytochrome P450 14-alpha sterol demethylase (CYP51).</title>
        <authorList>
            <person name="Yoshioka I."/>
            <person name="Fahal A.H."/>
            <person name="Kaneko S."/>
            <person name="Yaguchi T."/>
        </authorList>
    </citation>
    <scope>NUCLEOTIDE SEQUENCE [LARGE SCALE GENOMIC DNA]</scope>
    <source>
        <strain evidence="9 10">IFM 68171</strain>
    </source>
</reference>
<keyword evidence="10" id="KW-1185">Reference proteome</keyword>
<keyword evidence="5 6" id="KW-0378">Hydrolase</keyword>
<gene>
    <name evidence="9" type="ORF">MFIFM68171_07075</name>
</gene>
<evidence type="ECO:0000256" key="6">
    <source>
        <dbReference type="RuleBase" id="RU000454"/>
    </source>
</evidence>
<evidence type="ECO:0000256" key="7">
    <source>
        <dbReference type="SAM" id="SignalP"/>
    </source>
</evidence>
<dbReference type="RefSeq" id="XP_070918596.1">
    <property type="nucleotide sequence ID" value="XM_071062495.1"/>
</dbReference>
<dbReference type="PANTHER" id="PTHR47966">
    <property type="entry name" value="BETA-SITE APP-CLEAVING ENZYME, ISOFORM A-RELATED"/>
    <property type="match status" value="1"/>
</dbReference>
<evidence type="ECO:0000313" key="9">
    <source>
        <dbReference type="EMBL" id="GAB1316865.1"/>
    </source>
</evidence>
<dbReference type="PRINTS" id="PR00792">
    <property type="entry name" value="PEPSIN"/>
</dbReference>
<keyword evidence="4 6" id="KW-0064">Aspartyl protease</keyword>
<dbReference type="SUPFAM" id="SSF50630">
    <property type="entry name" value="Acid proteases"/>
    <property type="match status" value="1"/>
</dbReference>
<comment type="caution">
    <text evidence="9">The sequence shown here is derived from an EMBL/GenBank/DDBJ whole genome shotgun (WGS) entry which is preliminary data.</text>
</comment>
<evidence type="ECO:0000259" key="8">
    <source>
        <dbReference type="PROSITE" id="PS51767"/>
    </source>
</evidence>
<dbReference type="GeneID" id="98177818"/>
<comment type="similarity">
    <text evidence="1 6">Belongs to the peptidase A1 family.</text>
</comment>
<accession>A0ABQ0GGH4</accession>
<dbReference type="Pfam" id="PF00026">
    <property type="entry name" value="Asp"/>
    <property type="match status" value="1"/>
</dbReference>
<dbReference type="CDD" id="cd05474">
    <property type="entry name" value="SAP_like"/>
    <property type="match status" value="1"/>
</dbReference>
<organism evidence="9 10">
    <name type="scientific">Madurella fahalii</name>
    <dbReference type="NCBI Taxonomy" id="1157608"/>
    <lineage>
        <taxon>Eukaryota</taxon>
        <taxon>Fungi</taxon>
        <taxon>Dikarya</taxon>
        <taxon>Ascomycota</taxon>
        <taxon>Pezizomycotina</taxon>
        <taxon>Sordariomycetes</taxon>
        <taxon>Sordariomycetidae</taxon>
        <taxon>Sordariales</taxon>
        <taxon>Sordariales incertae sedis</taxon>
        <taxon>Madurella</taxon>
    </lineage>
</organism>
<dbReference type="InterPro" id="IPR033121">
    <property type="entry name" value="PEPTIDASE_A1"/>
</dbReference>
<keyword evidence="2 6" id="KW-0645">Protease</keyword>
<dbReference type="Gene3D" id="2.40.70.10">
    <property type="entry name" value="Acid Proteases"/>
    <property type="match status" value="2"/>
</dbReference>
<protein>
    <recommendedName>
        <fullName evidence="8">Peptidase A1 domain-containing protein</fullName>
    </recommendedName>
</protein>
<dbReference type="InterPro" id="IPR001969">
    <property type="entry name" value="Aspartic_peptidase_AS"/>
</dbReference>
<name>A0ABQ0GGH4_9PEZI</name>
<feature type="chain" id="PRO_5047124137" description="Peptidase A1 domain-containing protein" evidence="7">
    <location>
        <begin position="19"/>
        <end position="473"/>
    </location>
</feature>
<feature type="signal peptide" evidence="7">
    <location>
        <begin position="1"/>
        <end position="18"/>
    </location>
</feature>
<evidence type="ECO:0000256" key="3">
    <source>
        <dbReference type="ARBA" id="ARBA00022729"/>
    </source>
</evidence>
<keyword evidence="3 7" id="KW-0732">Signal</keyword>
<dbReference type="InterPro" id="IPR001461">
    <property type="entry name" value="Aspartic_peptidase_A1"/>
</dbReference>
<dbReference type="InterPro" id="IPR021109">
    <property type="entry name" value="Peptidase_aspartic_dom_sf"/>
</dbReference>
<dbReference type="Proteomes" id="UP001628179">
    <property type="component" value="Unassembled WGS sequence"/>
</dbReference>
<evidence type="ECO:0000313" key="10">
    <source>
        <dbReference type="Proteomes" id="UP001628179"/>
    </source>
</evidence>
<dbReference type="PROSITE" id="PS51767">
    <property type="entry name" value="PEPTIDASE_A1"/>
    <property type="match status" value="1"/>
</dbReference>